<evidence type="ECO:0000313" key="2">
    <source>
        <dbReference type="Proteomes" id="UP001642464"/>
    </source>
</evidence>
<dbReference type="EMBL" id="CAXAMM010012225">
    <property type="protein sequence ID" value="CAK9028371.1"/>
    <property type="molecule type" value="Genomic_DNA"/>
</dbReference>
<keyword evidence="2" id="KW-1185">Reference proteome</keyword>
<name>A0ABP0KP39_9DINO</name>
<protein>
    <submittedName>
        <fullName evidence="1">Uncharacterized protein</fullName>
    </submittedName>
</protein>
<proteinExistence type="predicted"/>
<gene>
    <name evidence="1" type="ORF">SCF082_LOCUS18336</name>
</gene>
<organism evidence="1 2">
    <name type="scientific">Durusdinium trenchii</name>
    <dbReference type="NCBI Taxonomy" id="1381693"/>
    <lineage>
        <taxon>Eukaryota</taxon>
        <taxon>Sar</taxon>
        <taxon>Alveolata</taxon>
        <taxon>Dinophyceae</taxon>
        <taxon>Suessiales</taxon>
        <taxon>Symbiodiniaceae</taxon>
        <taxon>Durusdinium</taxon>
    </lineage>
</organism>
<reference evidence="1 2" key="1">
    <citation type="submission" date="2024-02" db="EMBL/GenBank/DDBJ databases">
        <authorList>
            <person name="Chen Y."/>
            <person name="Shah S."/>
            <person name="Dougan E. K."/>
            <person name="Thang M."/>
            <person name="Chan C."/>
        </authorList>
    </citation>
    <scope>NUCLEOTIDE SEQUENCE [LARGE SCALE GENOMIC DNA]</scope>
</reference>
<comment type="caution">
    <text evidence="1">The sequence shown here is derived from an EMBL/GenBank/DDBJ whole genome shotgun (WGS) entry which is preliminary data.</text>
</comment>
<evidence type="ECO:0000313" key="1">
    <source>
        <dbReference type="EMBL" id="CAK9028371.1"/>
    </source>
</evidence>
<dbReference type="Proteomes" id="UP001642464">
    <property type="component" value="Unassembled WGS sequence"/>
</dbReference>
<accession>A0ABP0KP39</accession>
<sequence length="87" mass="9309">MMTGNGTAEPMMTTISAAWTCVPMLKVTKDESRPLAIPATFAFASAAGCRRTDFAVTPRDPSAASTHVKADERSGQVRLRVPRIQGD</sequence>